<protein>
    <recommendedName>
        <fullName evidence="3">SCP2 domain-containing protein</fullName>
    </recommendedName>
</protein>
<dbReference type="KEGG" id="mee:DA075_19140"/>
<keyword evidence="2" id="KW-1185">Reference proteome</keyword>
<organism evidence="1 2">
    <name type="scientific">Methylobacterium currus</name>
    <dbReference type="NCBI Taxonomy" id="2051553"/>
    <lineage>
        <taxon>Bacteria</taxon>
        <taxon>Pseudomonadati</taxon>
        <taxon>Pseudomonadota</taxon>
        <taxon>Alphaproteobacteria</taxon>
        <taxon>Hyphomicrobiales</taxon>
        <taxon>Methylobacteriaceae</taxon>
        <taxon>Methylobacterium</taxon>
    </lineage>
</organism>
<proteinExistence type="predicted"/>
<reference evidence="1 2" key="1">
    <citation type="submission" date="2018-04" db="EMBL/GenBank/DDBJ databases">
        <title>Methylobacterium sp. PR1016A genome.</title>
        <authorList>
            <person name="Park W."/>
        </authorList>
    </citation>
    <scope>NUCLEOTIDE SEQUENCE [LARGE SCALE GENOMIC DNA]</scope>
    <source>
        <strain evidence="1 2">PR1016A</strain>
    </source>
</reference>
<dbReference type="OrthoDB" id="2853714at2"/>
<name>A0A2R4WMK8_9HYPH</name>
<dbReference type="AlphaFoldDB" id="A0A2R4WMK8"/>
<dbReference type="RefSeq" id="WP_099954559.1">
    <property type="nucleotide sequence ID" value="NZ_CP028843.1"/>
</dbReference>
<evidence type="ECO:0000313" key="2">
    <source>
        <dbReference type="Proteomes" id="UP000244755"/>
    </source>
</evidence>
<dbReference type="Proteomes" id="UP000244755">
    <property type="component" value="Chromosome 1"/>
</dbReference>
<evidence type="ECO:0000313" key="1">
    <source>
        <dbReference type="EMBL" id="AWB22759.1"/>
    </source>
</evidence>
<sequence length="119" mass="13576">MIDHLAERVNADALLVHRGRFVDTTFLIGIGEESWLVRIRDGRVDEVRKGPFVMARWTFALRASAESWRTFWSPAPPPGFHDLFAMIRFGRLSVEGDMHPFMANLFYFKGVLAAPRSPA</sequence>
<evidence type="ECO:0008006" key="3">
    <source>
        <dbReference type="Google" id="ProtNLM"/>
    </source>
</evidence>
<gene>
    <name evidence="1" type="ORF">DA075_19140</name>
</gene>
<dbReference type="EMBL" id="CP028843">
    <property type="protein sequence ID" value="AWB22759.1"/>
    <property type="molecule type" value="Genomic_DNA"/>
</dbReference>
<accession>A0A2R4WMK8</accession>